<dbReference type="InterPro" id="IPR017871">
    <property type="entry name" value="ABC_transporter-like_CS"/>
</dbReference>
<dbReference type="InterPro" id="IPR003439">
    <property type="entry name" value="ABC_transporter-like_ATP-bd"/>
</dbReference>
<dbReference type="Gene3D" id="3.40.50.300">
    <property type="entry name" value="P-loop containing nucleotide triphosphate hydrolases"/>
    <property type="match status" value="1"/>
</dbReference>
<gene>
    <name evidence="6" type="ORF">ABDK96_01310</name>
</gene>
<dbReference type="SMART" id="SM00382">
    <property type="entry name" value="AAA"/>
    <property type="match status" value="1"/>
</dbReference>
<reference evidence="6 7" key="1">
    <citation type="submission" date="2024-05" db="EMBL/GenBank/DDBJ databases">
        <authorList>
            <person name="Yi C."/>
        </authorList>
    </citation>
    <scope>NUCLEOTIDE SEQUENCE [LARGE SCALE GENOMIC DNA]</scope>
    <source>
        <strain evidence="6 7">XS13</strain>
    </source>
</reference>
<keyword evidence="3 6" id="KW-0067">ATP-binding</keyword>
<protein>
    <submittedName>
        <fullName evidence="6">ABC transporter ATP-binding protein</fullName>
    </submittedName>
</protein>
<evidence type="ECO:0000313" key="7">
    <source>
        <dbReference type="Proteomes" id="UP001484097"/>
    </source>
</evidence>
<keyword evidence="7" id="KW-1185">Reference proteome</keyword>
<dbReference type="InterPro" id="IPR050166">
    <property type="entry name" value="ABC_transporter_ATP-bind"/>
</dbReference>
<dbReference type="SUPFAM" id="SSF52540">
    <property type="entry name" value="P-loop containing nucleoside triphosphate hydrolases"/>
    <property type="match status" value="1"/>
</dbReference>
<dbReference type="CDD" id="cd03293">
    <property type="entry name" value="ABC_NrtD_SsuB_transporters"/>
    <property type="match status" value="1"/>
</dbReference>
<evidence type="ECO:0000256" key="2">
    <source>
        <dbReference type="ARBA" id="ARBA00022741"/>
    </source>
</evidence>
<name>A0ABV0IDS8_9MICC</name>
<feature type="compositionally biased region" description="Polar residues" evidence="4">
    <location>
        <begin position="1"/>
        <end position="11"/>
    </location>
</feature>
<dbReference type="InterPro" id="IPR027417">
    <property type="entry name" value="P-loop_NTPase"/>
</dbReference>
<evidence type="ECO:0000259" key="5">
    <source>
        <dbReference type="PROSITE" id="PS50893"/>
    </source>
</evidence>
<comment type="caution">
    <text evidence="6">The sequence shown here is derived from an EMBL/GenBank/DDBJ whole genome shotgun (WGS) entry which is preliminary data.</text>
</comment>
<evidence type="ECO:0000313" key="6">
    <source>
        <dbReference type="EMBL" id="MEO9246318.1"/>
    </source>
</evidence>
<dbReference type="Proteomes" id="UP001484097">
    <property type="component" value="Unassembled WGS sequence"/>
</dbReference>
<feature type="domain" description="ABC transporter" evidence="5">
    <location>
        <begin position="23"/>
        <end position="257"/>
    </location>
</feature>
<proteinExistence type="predicted"/>
<evidence type="ECO:0000256" key="3">
    <source>
        <dbReference type="ARBA" id="ARBA00022840"/>
    </source>
</evidence>
<dbReference type="PANTHER" id="PTHR42788:SF13">
    <property type="entry name" value="ALIPHATIC SULFONATES IMPORT ATP-BINDING PROTEIN SSUB"/>
    <property type="match status" value="1"/>
</dbReference>
<accession>A0ABV0IDS8</accession>
<dbReference type="RefSeq" id="WP_347918300.1">
    <property type="nucleotide sequence ID" value="NZ_JBDXMX010000001.1"/>
</dbReference>
<keyword evidence="2" id="KW-0547">Nucleotide-binding</keyword>
<sequence length="282" mass="31267">MSMQTQPTVATPETAVPDASPEIRISGLGKTYKTERGTTHALSDINLDIHKEEFVSLIGRSGCGKTTLLRIMAGLVPPTAGQVEIGGRALWDQETVDSSVIRRLGVVFQDSNLFPWYNIEDNIALPLRLRGVKKNERRDRVRELAELVGLENFLPNYPRELSGGMRQRVAIARALSDNPELLLMDEPFGALDALTREKMNMEIQRIALATRATVVFVTHDIDEAVSLGDRVVHLTPRPGRIKDVVEVPLARPRGLEIKKDAAFHGLVGNLHTSLNEEDDHES</sequence>
<feature type="region of interest" description="Disordered" evidence="4">
    <location>
        <begin position="1"/>
        <end position="20"/>
    </location>
</feature>
<organism evidence="6 7">
    <name type="scientific">Citricoccus nitrophenolicus</name>
    <dbReference type="NCBI Taxonomy" id="863575"/>
    <lineage>
        <taxon>Bacteria</taxon>
        <taxon>Bacillati</taxon>
        <taxon>Actinomycetota</taxon>
        <taxon>Actinomycetes</taxon>
        <taxon>Micrococcales</taxon>
        <taxon>Micrococcaceae</taxon>
        <taxon>Citricoccus</taxon>
    </lineage>
</organism>
<dbReference type="GO" id="GO:0005524">
    <property type="term" value="F:ATP binding"/>
    <property type="evidence" value="ECO:0007669"/>
    <property type="project" value="UniProtKB-KW"/>
</dbReference>
<dbReference type="PANTHER" id="PTHR42788">
    <property type="entry name" value="TAURINE IMPORT ATP-BINDING PROTEIN-RELATED"/>
    <property type="match status" value="1"/>
</dbReference>
<dbReference type="InterPro" id="IPR003593">
    <property type="entry name" value="AAA+_ATPase"/>
</dbReference>
<dbReference type="EMBL" id="JBDXMX010000001">
    <property type="protein sequence ID" value="MEO9246318.1"/>
    <property type="molecule type" value="Genomic_DNA"/>
</dbReference>
<evidence type="ECO:0000256" key="1">
    <source>
        <dbReference type="ARBA" id="ARBA00022448"/>
    </source>
</evidence>
<evidence type="ECO:0000256" key="4">
    <source>
        <dbReference type="SAM" id="MobiDB-lite"/>
    </source>
</evidence>
<dbReference type="Pfam" id="PF00005">
    <property type="entry name" value="ABC_tran"/>
    <property type="match status" value="1"/>
</dbReference>
<dbReference type="PROSITE" id="PS00211">
    <property type="entry name" value="ABC_TRANSPORTER_1"/>
    <property type="match status" value="1"/>
</dbReference>
<dbReference type="PROSITE" id="PS50893">
    <property type="entry name" value="ABC_TRANSPORTER_2"/>
    <property type="match status" value="1"/>
</dbReference>
<keyword evidence="1" id="KW-0813">Transport</keyword>